<evidence type="ECO:0000256" key="1">
    <source>
        <dbReference type="SAM" id="Phobius"/>
    </source>
</evidence>
<evidence type="ECO:0000313" key="2">
    <source>
        <dbReference type="EMBL" id="KAH3726745.1"/>
    </source>
</evidence>
<name>A0A9D4HQ12_DREPO</name>
<feature type="non-terminal residue" evidence="2">
    <location>
        <position position="78"/>
    </location>
</feature>
<keyword evidence="3" id="KW-1185">Reference proteome</keyword>
<organism evidence="2 3">
    <name type="scientific">Dreissena polymorpha</name>
    <name type="common">Zebra mussel</name>
    <name type="synonym">Mytilus polymorpha</name>
    <dbReference type="NCBI Taxonomy" id="45954"/>
    <lineage>
        <taxon>Eukaryota</taxon>
        <taxon>Metazoa</taxon>
        <taxon>Spiralia</taxon>
        <taxon>Lophotrochozoa</taxon>
        <taxon>Mollusca</taxon>
        <taxon>Bivalvia</taxon>
        <taxon>Autobranchia</taxon>
        <taxon>Heteroconchia</taxon>
        <taxon>Euheterodonta</taxon>
        <taxon>Imparidentia</taxon>
        <taxon>Neoheterodontei</taxon>
        <taxon>Myida</taxon>
        <taxon>Dreissenoidea</taxon>
        <taxon>Dreissenidae</taxon>
        <taxon>Dreissena</taxon>
    </lineage>
</organism>
<protein>
    <submittedName>
        <fullName evidence="2">Uncharacterized protein</fullName>
    </submittedName>
</protein>
<keyword evidence="1" id="KW-0472">Membrane</keyword>
<accession>A0A9D4HQ12</accession>
<comment type="caution">
    <text evidence="2">The sequence shown here is derived from an EMBL/GenBank/DDBJ whole genome shotgun (WGS) entry which is preliminary data.</text>
</comment>
<sequence length="78" mass="9036">IMKLHRYIDHDWQMTPIDFQVTTSKVTVTANGFTQWLPLQLTAHMGGMHVLQTALVSYGLLLKGTFNFFYALNRHIQK</sequence>
<keyword evidence="1" id="KW-1133">Transmembrane helix</keyword>
<feature type="transmembrane region" description="Helical" evidence="1">
    <location>
        <begin position="50"/>
        <end position="72"/>
    </location>
</feature>
<reference evidence="2" key="2">
    <citation type="submission" date="2020-11" db="EMBL/GenBank/DDBJ databases">
        <authorList>
            <person name="McCartney M.A."/>
            <person name="Auch B."/>
            <person name="Kono T."/>
            <person name="Mallez S."/>
            <person name="Becker A."/>
            <person name="Gohl D.M."/>
            <person name="Silverstein K.A.T."/>
            <person name="Koren S."/>
            <person name="Bechman K.B."/>
            <person name="Herman A."/>
            <person name="Abrahante J.E."/>
            <person name="Garbe J."/>
        </authorList>
    </citation>
    <scope>NUCLEOTIDE SEQUENCE</scope>
    <source>
        <strain evidence="2">Duluth1</strain>
        <tissue evidence="2">Whole animal</tissue>
    </source>
</reference>
<dbReference type="Proteomes" id="UP000828390">
    <property type="component" value="Unassembled WGS sequence"/>
</dbReference>
<gene>
    <name evidence="2" type="ORF">DPMN_052614</name>
</gene>
<reference evidence="2" key="1">
    <citation type="journal article" date="2019" name="bioRxiv">
        <title>The Genome of the Zebra Mussel, Dreissena polymorpha: A Resource for Invasive Species Research.</title>
        <authorList>
            <person name="McCartney M.A."/>
            <person name="Auch B."/>
            <person name="Kono T."/>
            <person name="Mallez S."/>
            <person name="Zhang Y."/>
            <person name="Obille A."/>
            <person name="Becker A."/>
            <person name="Abrahante J.E."/>
            <person name="Garbe J."/>
            <person name="Badalamenti J.P."/>
            <person name="Herman A."/>
            <person name="Mangelson H."/>
            <person name="Liachko I."/>
            <person name="Sullivan S."/>
            <person name="Sone E.D."/>
            <person name="Koren S."/>
            <person name="Silverstein K.A.T."/>
            <person name="Beckman K.B."/>
            <person name="Gohl D.M."/>
        </authorList>
    </citation>
    <scope>NUCLEOTIDE SEQUENCE</scope>
    <source>
        <strain evidence="2">Duluth1</strain>
        <tissue evidence="2">Whole animal</tissue>
    </source>
</reference>
<proteinExistence type="predicted"/>
<evidence type="ECO:0000313" key="3">
    <source>
        <dbReference type="Proteomes" id="UP000828390"/>
    </source>
</evidence>
<dbReference type="AlphaFoldDB" id="A0A9D4HQ12"/>
<keyword evidence="1" id="KW-0812">Transmembrane</keyword>
<dbReference type="EMBL" id="JAIWYP010000012">
    <property type="protein sequence ID" value="KAH3726745.1"/>
    <property type="molecule type" value="Genomic_DNA"/>
</dbReference>